<dbReference type="InterPro" id="IPR038726">
    <property type="entry name" value="PDDEXK_AddAB-type"/>
</dbReference>
<dbReference type="STRING" id="459349.CLOAM0596"/>
<feature type="domain" description="PD-(D/E)XK endonuclease-like" evidence="1">
    <location>
        <begin position="673"/>
        <end position="911"/>
    </location>
</feature>
<sequence>MTTSDLKKGEKVMKFINYPLSENLDTIVQELAKPDSILIFPTLSAAKRASREYLTNWDLSWRGFYSMEELRSALILPKQPLLTDEKRLLCLFMVMEESERESFHIYNYGDIVDWGKRFFDFFEEFCEECIALSDLEEMANSGAFPMQEWQEIYLQKILNIRSNYQKYINALGFSDTIFYLNADNISVPWQNCDIYYINQYYYSGLEKQQIKALEDSGNRVTIITHGLETESNGENWKIKDFNLQESWNSLKKKPSIEIRETDNETQMALSFLSWNLEQDCHNCAIIDSTFHLKSYSHYFPEEHFAKPDSYSFCEGTIYKMLSAIATGLKATKDTNGYLPIKILANYISEDWFCHYFYAEQGNLKLDDYISQLRLELGFLINWDYLYVDYALFLTADLPTLKSLVWEYYNLINAFSKVQNLKELCNLIDSPNCLQLNNLLEDNEKLYTDILPVFWERMANFMAIENLGLVNSWKQIFAEDSIGLNLLDLLLNFLKTGKISYQRNEALTPEWEISNLLDARNRSFSTVAFFQMIEGIIPSSPTPVWLFNESQRAKLGLKTFNDIRNWERYYFCRLLLCSERAICFSYVNQERDISPSSFLGELEELLKNEEPDLLKKRKVLVSLPDVYSWELLNKTIPELEDQEVCNINKDLPEDFFIIPSDPIADFPMNNQINFSASALIQFLKNPFLWFVENKSKLSIQNWEAEETISYKLFGNIMHTYFSSTLGELKGIHESHTILETLFGNSKKLEEQLKNVIASEKMIYQIPKNYNAVFLGEILAKKLSESLFFFYQDWLKKQVEGRKFILIPEEDKISRAEMKHKQLGKVNWGNKEYIIGIRGKADLRIEMENKALIVDFKTGSHDYRQLCIYEWYYYLLDDVSAPNDVSSIFWNILDPTDKVEGVNEEKRNKLKQQILDNLEFCLANGYSTITKATDRQRLQNITRADLISRKGGLK</sequence>
<organism evidence="2 3">
    <name type="scientific">Cloacimonas acidaminovorans (strain Evry)</name>
    <dbReference type="NCBI Taxonomy" id="459349"/>
    <lineage>
        <taxon>Bacteria</taxon>
        <taxon>Pseudomonadati</taxon>
        <taxon>Candidatus Cloacimonadota</taxon>
        <taxon>Candidatus Cloacimonadia</taxon>
        <taxon>Candidatus Cloacimonadales</taxon>
        <taxon>Candidatus Cloacimonadaceae</taxon>
        <taxon>Candidatus Cloacimonas</taxon>
    </lineage>
</organism>
<dbReference type="Pfam" id="PF12705">
    <property type="entry name" value="PDDEXK_1"/>
    <property type="match status" value="1"/>
</dbReference>
<name>B0VGP4_CLOAI</name>
<reference evidence="2 3" key="1">
    <citation type="journal article" date="2008" name="J. Bacteriol.">
        <title>'Candidatus Cloacamonas acidaminovorans': genome sequence reconstruction provides a first glimpse of a new bacterial division.</title>
        <authorList>
            <person name="Pelletier E."/>
            <person name="Kreimeyer A."/>
            <person name="Bocs S."/>
            <person name="Rouy Z."/>
            <person name="Gyapay G."/>
            <person name="Chouari R."/>
            <person name="Riviere D."/>
            <person name="Ganesan A."/>
            <person name="Daegelen P."/>
            <person name="Sghir A."/>
            <person name="Cohen G.N."/>
            <person name="Medigue C."/>
            <person name="Weissenbach J."/>
            <person name="Le Paslier D."/>
        </authorList>
    </citation>
    <scope>NUCLEOTIDE SEQUENCE [LARGE SCALE GENOMIC DNA]</scope>
    <source>
        <strain evidence="3">Evry</strain>
    </source>
</reference>
<evidence type="ECO:0000313" key="3">
    <source>
        <dbReference type="Proteomes" id="UP000002019"/>
    </source>
</evidence>
<keyword evidence="3" id="KW-1185">Reference proteome</keyword>
<dbReference type="InterPro" id="IPR027417">
    <property type="entry name" value="P-loop_NTPase"/>
</dbReference>
<dbReference type="HOGENOM" id="CLU_309447_0_0_0"/>
<dbReference type="AlphaFoldDB" id="B0VGP4"/>
<accession>B0VGP4</accession>
<proteinExistence type="predicted"/>
<dbReference type="Proteomes" id="UP000002019">
    <property type="component" value="Chromosome"/>
</dbReference>
<protein>
    <recommendedName>
        <fullName evidence="1">PD-(D/E)XK endonuclease-like domain-containing protein</fullName>
    </recommendedName>
</protein>
<dbReference type="EMBL" id="CU466930">
    <property type="protein sequence ID" value="CAO80481.1"/>
    <property type="molecule type" value="Genomic_DNA"/>
</dbReference>
<dbReference type="Gene3D" id="3.40.50.300">
    <property type="entry name" value="P-loop containing nucleotide triphosphate hydrolases"/>
    <property type="match status" value="1"/>
</dbReference>
<dbReference type="eggNOG" id="COG3857">
    <property type="taxonomic scope" value="Bacteria"/>
</dbReference>
<evidence type="ECO:0000313" key="2">
    <source>
        <dbReference type="EMBL" id="CAO80481.1"/>
    </source>
</evidence>
<gene>
    <name evidence="2" type="ordered locus">CLOAM0596</name>
</gene>
<dbReference type="KEGG" id="caci:CLOAM0596"/>
<evidence type="ECO:0000259" key="1">
    <source>
        <dbReference type="Pfam" id="PF12705"/>
    </source>
</evidence>